<protein>
    <submittedName>
        <fullName evidence="1">Uncharacterized protein</fullName>
    </submittedName>
</protein>
<dbReference type="EMBL" id="JALBCA010000103">
    <property type="protein sequence ID" value="KAI2382970.1"/>
    <property type="molecule type" value="Genomic_DNA"/>
</dbReference>
<sequence>MGSLEEPQYDVLIVGAGFSGIYTLHMLRNAGVKCKVYEAGADIGGIWYWNAYPGCRVDSEVPVYEYSAPELWKDWTWTEKYPGRAELRRYFDHVDKVWEIKKDVEFNVRVIGGQFDVTNNIWKIETDDGRTTTCRFFIPATGFAGIKYIPNIKGIESFKGEMHHPWSWPREGVDVKGKRVGVIGTGASGVQIIQEIADEVEELLVFQRTPNLALPMRQSKLVPEEQEIKKPEYPQFYETRITTFGGMKYDFKTKKTADDTPEEREAFFEGMWERGGFEYWLAGYKDTLLDPEANRHAYDFWAKKTRERINDPQKRDFLAPLEPIHPFGTKRPALEQHYYEVFNKPNVYLINLRKNGIEEIKPDGILLSDGSFHRLDVIAMATGYDSITGALTNMGLRDIHGTPLADGWKGSTMSYLGMCRHGYPNMFYMYGPNAPTSFSNGPTTAEVQGNWIASIIQTLQEKGIRYIEAKAEAEVEWKTFIDRANDRTLFPLTDSYYMGANIPGKKREQLNWVSGLPAYLSECNKALQDWDKFVTA</sequence>
<comment type="caution">
    <text evidence="1">The sequence shown here is derived from an EMBL/GenBank/DDBJ whole genome shotgun (WGS) entry which is preliminary data.</text>
</comment>
<name>A0ACB8UQR2_9EURO</name>
<proteinExistence type="predicted"/>
<organism evidence="1">
    <name type="scientific">Ophidiomyces ophidiicola</name>
    <dbReference type="NCBI Taxonomy" id="1387563"/>
    <lineage>
        <taxon>Eukaryota</taxon>
        <taxon>Fungi</taxon>
        <taxon>Dikarya</taxon>
        <taxon>Ascomycota</taxon>
        <taxon>Pezizomycotina</taxon>
        <taxon>Eurotiomycetes</taxon>
        <taxon>Eurotiomycetidae</taxon>
        <taxon>Onygenales</taxon>
        <taxon>Onygenaceae</taxon>
        <taxon>Ophidiomyces</taxon>
    </lineage>
</organism>
<evidence type="ECO:0000313" key="1">
    <source>
        <dbReference type="EMBL" id="KAI2382970.1"/>
    </source>
</evidence>
<reference evidence="1" key="1">
    <citation type="journal article" date="2022" name="bioRxiv">
        <title>Population genetic analysis of Ophidiomyces ophidiicola, the causative agent of snake fungal disease, indicates recent introductions to the USA.</title>
        <authorList>
            <person name="Ladner J.T."/>
            <person name="Palmer J.M."/>
            <person name="Ettinger C.L."/>
            <person name="Stajich J.E."/>
            <person name="Farrell T.M."/>
            <person name="Glorioso B.M."/>
            <person name="Lawson B."/>
            <person name="Price S.J."/>
            <person name="Stengle A.G."/>
            <person name="Grear D.A."/>
            <person name="Lorch J.M."/>
        </authorList>
    </citation>
    <scope>NUCLEOTIDE SEQUENCE</scope>
    <source>
        <strain evidence="1">NWHC 24266-5</strain>
    </source>
</reference>
<accession>A0ACB8UQR2</accession>
<gene>
    <name evidence="1" type="ORF">LOY88_005604</name>
</gene>